<gene>
    <name evidence="3" type="ORF">CSUI_004392</name>
</gene>
<evidence type="ECO:0000313" key="4">
    <source>
        <dbReference type="Proteomes" id="UP000221165"/>
    </source>
</evidence>
<keyword evidence="3" id="KW-0378">Hydrolase</keyword>
<dbReference type="GeneID" id="94427794"/>
<name>A0A2C6KBQ5_9APIC</name>
<feature type="region of interest" description="Disordered" evidence="1">
    <location>
        <begin position="650"/>
        <end position="672"/>
    </location>
</feature>
<feature type="compositionally biased region" description="Basic and acidic residues" evidence="1">
    <location>
        <begin position="560"/>
        <end position="569"/>
    </location>
</feature>
<feature type="compositionally biased region" description="Basic and acidic residues" evidence="1">
    <location>
        <begin position="584"/>
        <end position="595"/>
    </location>
</feature>
<feature type="region of interest" description="Disordered" evidence="1">
    <location>
        <begin position="538"/>
        <end position="595"/>
    </location>
</feature>
<feature type="compositionally biased region" description="Low complexity" evidence="1">
    <location>
        <begin position="346"/>
        <end position="375"/>
    </location>
</feature>
<dbReference type="InterPro" id="IPR036691">
    <property type="entry name" value="Endo/exonu/phosph_ase_sf"/>
</dbReference>
<dbReference type="VEuPathDB" id="ToxoDB:CSUI_004392"/>
<keyword evidence="2" id="KW-1133">Transmembrane helix</keyword>
<comment type="caution">
    <text evidence="3">The sequence shown here is derived from an EMBL/GenBank/DDBJ whole genome shotgun (WGS) entry which is preliminary data.</text>
</comment>
<dbReference type="EMBL" id="MIGC01002034">
    <property type="protein sequence ID" value="PHJ21761.1"/>
    <property type="molecule type" value="Genomic_DNA"/>
</dbReference>
<feature type="transmembrane region" description="Helical" evidence="2">
    <location>
        <begin position="20"/>
        <end position="37"/>
    </location>
</feature>
<evidence type="ECO:0000313" key="3">
    <source>
        <dbReference type="EMBL" id="PHJ21761.1"/>
    </source>
</evidence>
<protein>
    <submittedName>
        <fullName evidence="3">Endonuclease exonuclease phosphatase family protein</fullName>
    </submittedName>
</protein>
<dbReference type="Gene3D" id="3.60.10.10">
    <property type="entry name" value="Endonuclease/exonuclease/phosphatase"/>
    <property type="match status" value="1"/>
</dbReference>
<feature type="compositionally biased region" description="Polar residues" evidence="1">
    <location>
        <begin position="481"/>
        <end position="493"/>
    </location>
</feature>
<keyword evidence="3" id="KW-0540">Nuclease</keyword>
<evidence type="ECO:0000256" key="1">
    <source>
        <dbReference type="SAM" id="MobiDB-lite"/>
    </source>
</evidence>
<keyword evidence="2" id="KW-0472">Membrane</keyword>
<keyword evidence="3" id="KW-0269">Exonuclease</keyword>
<keyword evidence="2" id="KW-0812">Transmembrane</keyword>
<proteinExistence type="predicted"/>
<keyword evidence="3" id="KW-0255">Endonuclease</keyword>
<organism evidence="3 4">
    <name type="scientific">Cystoisospora suis</name>
    <dbReference type="NCBI Taxonomy" id="483139"/>
    <lineage>
        <taxon>Eukaryota</taxon>
        <taxon>Sar</taxon>
        <taxon>Alveolata</taxon>
        <taxon>Apicomplexa</taxon>
        <taxon>Conoidasida</taxon>
        <taxon>Coccidia</taxon>
        <taxon>Eucoccidiorida</taxon>
        <taxon>Eimeriorina</taxon>
        <taxon>Sarcocystidae</taxon>
        <taxon>Cystoisospora</taxon>
    </lineage>
</organism>
<sequence length="814" mass="89448">MYRFSSSFKAISHSSVVGTSFLSVSTSLFPWVVLILLPSPCTFRSFAWSLYSLPHQNVSLFPPFLSRTTHTRVFIFPSSPSRRSTPSIASLSPPVIFPGVKSARLAGLSLSLSSSLFPLPSFFSSTSYRFFEEASLSSPTVSRQFFLHAPFLHSSLSAPNPSFSPRFPLTFTATGNRRSLSSFLQKDSPSLFFCCERRAYPLSSFSLLKKASCLSSLTSVYLPSKSLSLSRCSTRPSSSSLPSSSSFSALPSSFIPARLSPPSFSPVFSSLPSLILSPCASPRQTSFNPLGFLFCQSSFSSLILLSFLNPTTTSCSSSPLPRENRFSSVNCQRSSSSLPLKMTGIPSLPSSSPSSVSNPLSSSSSSSSRFSPLASACASASHSGREMRDREDRSVSPHVSPEVVGKILVTQTVDKKVFLTFFWSNTRINMERSADESVEKVLQRLRISCQKAEQKSMKAREGGRKEKKRKQQPTPVDHDTSSSSFGAQRGSQTKQDEERTDPLLPYAFLRRRDGSVIPLSDPCGRSFREATFACFSTEMPSTTTTPTSSSSDFSISSGKQKAEEAKEPHVASPNGLGEAEQEEEEKKKEEGDNNKLRREQRMQIVWDPPIVKTLFVAQALYTGCPVLSSPVFTGGDESDIDEILVEWRHEETPDHSPPLHCGRSYTPTENDEGKSLKLKAYHPLTPDFSISATLNPVEPCPSLSWHKTRMEAFLSLSSSSSSSSSPSYSSSVPSSSSSPPSSSFRVCSFNILASAYAKTPHAIQSMYPYCHHRHLDLHHRKSLLGKEIKDLHGDIIALQEWRTLFLKTCELSFD</sequence>
<dbReference type="OrthoDB" id="332064at2759"/>
<dbReference type="GO" id="GO:0004519">
    <property type="term" value="F:endonuclease activity"/>
    <property type="evidence" value="ECO:0007669"/>
    <property type="project" value="UniProtKB-KW"/>
</dbReference>
<dbReference type="AlphaFoldDB" id="A0A2C6KBQ5"/>
<feature type="compositionally biased region" description="Basic and acidic residues" evidence="1">
    <location>
        <begin position="383"/>
        <end position="395"/>
    </location>
</feature>
<dbReference type="Proteomes" id="UP000221165">
    <property type="component" value="Unassembled WGS sequence"/>
</dbReference>
<feature type="region of interest" description="Disordered" evidence="1">
    <location>
        <begin position="718"/>
        <end position="741"/>
    </location>
</feature>
<feature type="region of interest" description="Disordered" evidence="1">
    <location>
        <begin position="451"/>
        <end position="502"/>
    </location>
</feature>
<accession>A0A2C6KBQ5</accession>
<reference evidence="3 4" key="1">
    <citation type="journal article" date="2017" name="Int. J. Parasitol.">
        <title>The genome of the protozoan parasite Cystoisospora suis and a reverse vaccinology approach to identify vaccine candidates.</title>
        <authorList>
            <person name="Palmieri N."/>
            <person name="Shrestha A."/>
            <person name="Ruttkowski B."/>
            <person name="Beck T."/>
            <person name="Vogl C."/>
            <person name="Tomley F."/>
            <person name="Blake D.P."/>
            <person name="Joachim A."/>
        </authorList>
    </citation>
    <scope>NUCLEOTIDE SEQUENCE [LARGE SCALE GENOMIC DNA]</scope>
    <source>
        <strain evidence="3 4">Wien I</strain>
    </source>
</reference>
<feature type="region of interest" description="Disordered" evidence="1">
    <location>
        <begin position="336"/>
        <end position="399"/>
    </location>
</feature>
<keyword evidence="4" id="KW-1185">Reference proteome</keyword>
<evidence type="ECO:0000256" key="2">
    <source>
        <dbReference type="SAM" id="Phobius"/>
    </source>
</evidence>
<feature type="compositionally biased region" description="Low complexity" evidence="1">
    <location>
        <begin position="538"/>
        <end position="557"/>
    </location>
</feature>
<dbReference type="RefSeq" id="XP_067923441.1">
    <property type="nucleotide sequence ID" value="XM_068064583.1"/>
</dbReference>
<dbReference type="GO" id="GO:0004527">
    <property type="term" value="F:exonuclease activity"/>
    <property type="evidence" value="ECO:0007669"/>
    <property type="project" value="UniProtKB-KW"/>
</dbReference>
<feature type="compositionally biased region" description="Basic and acidic residues" evidence="1">
    <location>
        <begin position="452"/>
        <end position="464"/>
    </location>
</feature>